<feature type="transmembrane region" description="Helical" evidence="1">
    <location>
        <begin position="60"/>
        <end position="81"/>
    </location>
</feature>
<dbReference type="RefSeq" id="WP_123928032.1">
    <property type="nucleotide sequence ID" value="NZ_RKRE01000001.1"/>
</dbReference>
<keyword evidence="1" id="KW-1133">Transmembrane helix</keyword>
<dbReference type="Proteomes" id="UP000282654">
    <property type="component" value="Unassembled WGS sequence"/>
</dbReference>
<proteinExistence type="predicted"/>
<reference evidence="2 3" key="1">
    <citation type="submission" date="2018-11" db="EMBL/GenBank/DDBJ databases">
        <title>Genomic Encyclopedia of Type Strains, Phase IV (KMG-IV): sequencing the most valuable type-strain genomes for metagenomic binning, comparative biology and taxonomic classification.</title>
        <authorList>
            <person name="Goeker M."/>
        </authorList>
    </citation>
    <scope>NUCLEOTIDE SEQUENCE [LARGE SCALE GENOMIC DNA]</scope>
    <source>
        <strain evidence="2 3">DSM 102936</strain>
    </source>
</reference>
<organism evidence="2 3">
    <name type="scientific">Thermodesulfitimonas autotrophica</name>
    <dbReference type="NCBI Taxonomy" id="1894989"/>
    <lineage>
        <taxon>Bacteria</taxon>
        <taxon>Bacillati</taxon>
        <taxon>Bacillota</taxon>
        <taxon>Clostridia</taxon>
        <taxon>Thermoanaerobacterales</taxon>
        <taxon>Thermoanaerobacteraceae</taxon>
        <taxon>Thermodesulfitimonas</taxon>
    </lineage>
</organism>
<accession>A0A3N5AY35</accession>
<evidence type="ECO:0000256" key="1">
    <source>
        <dbReference type="SAM" id="Phobius"/>
    </source>
</evidence>
<protein>
    <submittedName>
        <fullName evidence="2">Uncharacterized protein</fullName>
    </submittedName>
</protein>
<keyword evidence="3" id="KW-1185">Reference proteome</keyword>
<dbReference type="EMBL" id="RKRE01000001">
    <property type="protein sequence ID" value="RPF49877.1"/>
    <property type="molecule type" value="Genomic_DNA"/>
</dbReference>
<keyword evidence="1" id="KW-0472">Membrane</keyword>
<sequence>MAPTVAASHSSPKGNGYSPRLGRVLLPVLMLSAAGLFMMGILMNVARITRGNLGPIGTDFCVLFAGGALYAAGFLYIWHYVALALTRQWLTRLVTRLEAEAAKTEPNSPLSW</sequence>
<comment type="caution">
    <text evidence="2">The sequence shown here is derived from an EMBL/GenBank/DDBJ whole genome shotgun (WGS) entry which is preliminary data.</text>
</comment>
<feature type="transmembrane region" description="Helical" evidence="1">
    <location>
        <begin position="24"/>
        <end position="48"/>
    </location>
</feature>
<evidence type="ECO:0000313" key="3">
    <source>
        <dbReference type="Proteomes" id="UP000282654"/>
    </source>
</evidence>
<evidence type="ECO:0000313" key="2">
    <source>
        <dbReference type="EMBL" id="RPF49877.1"/>
    </source>
</evidence>
<dbReference type="AlphaFoldDB" id="A0A3N5AY35"/>
<keyword evidence="1" id="KW-0812">Transmembrane</keyword>
<name>A0A3N5AY35_9THEO</name>
<gene>
    <name evidence="2" type="ORF">EDD75_0703</name>
</gene>